<evidence type="ECO:0000313" key="1">
    <source>
        <dbReference type="EMBL" id="KAF2469037.1"/>
    </source>
</evidence>
<dbReference type="Proteomes" id="UP000799755">
    <property type="component" value="Unassembled WGS sequence"/>
</dbReference>
<accession>A0ACB6QQA3</accession>
<gene>
    <name evidence="1" type="ORF">BDR25DRAFT_356801</name>
</gene>
<comment type="caution">
    <text evidence="1">The sequence shown here is derived from an EMBL/GenBank/DDBJ whole genome shotgun (WGS) entry which is preliminary data.</text>
</comment>
<name>A0ACB6QQA3_9PLEO</name>
<evidence type="ECO:0000313" key="2">
    <source>
        <dbReference type="Proteomes" id="UP000799755"/>
    </source>
</evidence>
<dbReference type="EMBL" id="MU003513">
    <property type="protein sequence ID" value="KAF2469037.1"/>
    <property type="molecule type" value="Genomic_DNA"/>
</dbReference>
<sequence length="275" mass="32031">MFWFSVCFPHSEVLASRPWLTKPPYDIGAPTSSPKGLMVDHFSQKLTLLETRLYREDMWWLLSSQNLEVFERRLRRESFIHVPEIVLDFVFTGKEHRIIPPQIPFQSRSNVTDGQTIAHKCCSFLSLIFCDIAKTPLHLRLLSRGCYKQEVKGSKSSVDGLLRTMSRKLDRFKQVFKWGTGALAQGLCVRFLGRFMGLLGKASSKVQWMSGLKGVTGRYRNNFIYFPRIFGTFGYFRDIGNWGRRLLVLGKQASHANLLRIFLWLWRSSLRFVFY</sequence>
<keyword evidence="2" id="KW-1185">Reference proteome</keyword>
<protein>
    <submittedName>
        <fullName evidence="1">Uncharacterized protein</fullName>
    </submittedName>
</protein>
<reference evidence="1" key="1">
    <citation type="journal article" date="2020" name="Stud. Mycol.">
        <title>101 Dothideomycetes genomes: a test case for predicting lifestyles and emergence of pathogens.</title>
        <authorList>
            <person name="Haridas S."/>
            <person name="Albert R."/>
            <person name="Binder M."/>
            <person name="Bloem J."/>
            <person name="Labutti K."/>
            <person name="Salamov A."/>
            <person name="Andreopoulos B."/>
            <person name="Baker S."/>
            <person name="Barry K."/>
            <person name="Bills G."/>
            <person name="Bluhm B."/>
            <person name="Cannon C."/>
            <person name="Castanera R."/>
            <person name="Culley D."/>
            <person name="Daum C."/>
            <person name="Ezra D."/>
            <person name="Gonzalez J."/>
            <person name="Henrissat B."/>
            <person name="Kuo A."/>
            <person name="Liang C."/>
            <person name="Lipzen A."/>
            <person name="Lutzoni F."/>
            <person name="Magnuson J."/>
            <person name="Mondo S."/>
            <person name="Nolan M."/>
            <person name="Ohm R."/>
            <person name="Pangilinan J."/>
            <person name="Park H.-J."/>
            <person name="Ramirez L."/>
            <person name="Alfaro M."/>
            <person name="Sun H."/>
            <person name="Tritt A."/>
            <person name="Yoshinaga Y."/>
            <person name="Zwiers L.-H."/>
            <person name="Turgeon B."/>
            <person name="Goodwin S."/>
            <person name="Spatafora J."/>
            <person name="Crous P."/>
            <person name="Grigoriev I."/>
        </authorList>
    </citation>
    <scope>NUCLEOTIDE SEQUENCE</scope>
    <source>
        <strain evidence="1">ATCC 200398</strain>
    </source>
</reference>
<organism evidence="1 2">
    <name type="scientific">Lindgomyces ingoldianus</name>
    <dbReference type="NCBI Taxonomy" id="673940"/>
    <lineage>
        <taxon>Eukaryota</taxon>
        <taxon>Fungi</taxon>
        <taxon>Dikarya</taxon>
        <taxon>Ascomycota</taxon>
        <taxon>Pezizomycotina</taxon>
        <taxon>Dothideomycetes</taxon>
        <taxon>Pleosporomycetidae</taxon>
        <taxon>Pleosporales</taxon>
        <taxon>Lindgomycetaceae</taxon>
        <taxon>Lindgomyces</taxon>
    </lineage>
</organism>
<proteinExistence type="predicted"/>